<keyword evidence="4" id="KW-0540">Nuclease</keyword>
<sequence length="270" mass="29521">MPRRKQGGLDYIASMPWPFGLVLGVVAFLAIRYGIGWYFSTAGGPALKGTGELALGGAFTPLAWIVLAMCWVAALASYLKQHQRKVLLDAQSGLDSLRNISWREFEMLVGEAYRRQGYRVEEQGLGGADGGIDLILFKDGQTILVQCKQWRARQISVSTVREMWGLLAHHSADGVKIVCANAFTRDAAAFAEGKPIELVSGQALVSLIQSGQEAPRSARSRIAPKLEAEAIPRCPRCSKAMVRRTNRADGKVFWGCSDYPRCKGTRPAHA</sequence>
<name>A0A508AE04_9GAMM</name>
<keyword evidence="1" id="KW-0812">Transmembrane</keyword>
<feature type="domain" description="DNA topoisomerase type IA zn finger" evidence="2">
    <location>
        <begin position="233"/>
        <end position="268"/>
    </location>
</feature>
<dbReference type="PANTHER" id="PTHR30015:SF7">
    <property type="entry name" value="TYPE IV METHYL-DIRECTED RESTRICTION ENZYME ECOKMRR"/>
    <property type="match status" value="1"/>
</dbReference>
<evidence type="ECO:0000259" key="2">
    <source>
        <dbReference type="Pfam" id="PF01396"/>
    </source>
</evidence>
<dbReference type="GO" id="GO:0003677">
    <property type="term" value="F:DNA binding"/>
    <property type="evidence" value="ECO:0007669"/>
    <property type="project" value="InterPro"/>
</dbReference>
<gene>
    <name evidence="4" type="ORF">FKV25_08410</name>
</gene>
<dbReference type="InterPro" id="IPR011856">
    <property type="entry name" value="tRNA_endonuc-like_dom_sf"/>
</dbReference>
<dbReference type="GO" id="GO:0015666">
    <property type="term" value="F:restriction endodeoxyribonuclease activity"/>
    <property type="evidence" value="ECO:0007669"/>
    <property type="project" value="TreeGrafter"/>
</dbReference>
<feature type="transmembrane region" description="Helical" evidence="1">
    <location>
        <begin position="59"/>
        <end position="79"/>
    </location>
</feature>
<dbReference type="SUPFAM" id="SSF52980">
    <property type="entry name" value="Restriction endonuclease-like"/>
    <property type="match status" value="1"/>
</dbReference>
<dbReference type="InterPro" id="IPR013498">
    <property type="entry name" value="Topo_IA_Znf"/>
</dbReference>
<keyword evidence="5" id="KW-1185">Reference proteome</keyword>
<dbReference type="OrthoDB" id="5782056at2"/>
<dbReference type="AlphaFoldDB" id="A0A508AE04"/>
<dbReference type="EMBL" id="VICE01000081">
    <property type="protein sequence ID" value="TQD45285.1"/>
    <property type="molecule type" value="Genomic_DNA"/>
</dbReference>
<feature type="transmembrane region" description="Helical" evidence="1">
    <location>
        <begin position="21"/>
        <end position="39"/>
    </location>
</feature>
<dbReference type="Pfam" id="PF01396">
    <property type="entry name" value="Zn_ribbon_Top1"/>
    <property type="match status" value="1"/>
</dbReference>
<keyword evidence="4" id="KW-0255">Endonuclease</keyword>
<dbReference type="InterPro" id="IPR052906">
    <property type="entry name" value="Type_IV_Methyl-Rstrct_Enzyme"/>
</dbReference>
<dbReference type="RefSeq" id="WP_141518348.1">
    <property type="nucleotide sequence ID" value="NZ_VICE01000081.1"/>
</dbReference>
<protein>
    <submittedName>
        <fullName evidence="4">Restriction endonuclease</fullName>
    </submittedName>
</protein>
<dbReference type="GO" id="GO:0005694">
    <property type="term" value="C:chromosome"/>
    <property type="evidence" value="ECO:0007669"/>
    <property type="project" value="InterPro"/>
</dbReference>
<feature type="domain" description="Restriction endonuclease type IV Mrr" evidence="3">
    <location>
        <begin position="97"/>
        <end position="208"/>
    </location>
</feature>
<dbReference type="InterPro" id="IPR007560">
    <property type="entry name" value="Restrct_endonuc_IV_Mrr"/>
</dbReference>
<evidence type="ECO:0000313" key="5">
    <source>
        <dbReference type="Proteomes" id="UP000318212"/>
    </source>
</evidence>
<proteinExistence type="predicted"/>
<evidence type="ECO:0000259" key="3">
    <source>
        <dbReference type="Pfam" id="PF04471"/>
    </source>
</evidence>
<dbReference type="Gene3D" id="3.40.1350.10">
    <property type="match status" value="1"/>
</dbReference>
<dbReference type="SUPFAM" id="SSF57783">
    <property type="entry name" value="Zinc beta-ribbon"/>
    <property type="match status" value="1"/>
</dbReference>
<reference evidence="4 5" key="1">
    <citation type="submission" date="2019-06" db="EMBL/GenBank/DDBJ databases">
        <title>Lysobacter alkalisoli sp. nov. isolated from saline soil.</title>
        <authorList>
            <person name="Sun J.-Q."/>
            <person name="Xu L."/>
        </authorList>
    </citation>
    <scope>NUCLEOTIDE SEQUENCE [LARGE SCALE GENOMIC DNA]</scope>
    <source>
        <strain evidence="4 5">JCM 31130</strain>
    </source>
</reference>
<keyword evidence="4" id="KW-0378">Hydrolase</keyword>
<dbReference type="InterPro" id="IPR011335">
    <property type="entry name" value="Restrct_endonuc-II-like"/>
</dbReference>
<accession>A0A508AE04</accession>
<keyword evidence="1" id="KW-1133">Transmembrane helix</keyword>
<dbReference type="Pfam" id="PF04471">
    <property type="entry name" value="Mrr_cat"/>
    <property type="match status" value="1"/>
</dbReference>
<dbReference type="Gene3D" id="3.30.65.10">
    <property type="entry name" value="Bacterial Topoisomerase I, domain 1"/>
    <property type="match status" value="1"/>
</dbReference>
<dbReference type="GO" id="GO:0009307">
    <property type="term" value="P:DNA restriction-modification system"/>
    <property type="evidence" value="ECO:0007669"/>
    <property type="project" value="InterPro"/>
</dbReference>
<dbReference type="GO" id="GO:0006265">
    <property type="term" value="P:DNA topological change"/>
    <property type="evidence" value="ECO:0007669"/>
    <property type="project" value="InterPro"/>
</dbReference>
<evidence type="ECO:0000256" key="1">
    <source>
        <dbReference type="SAM" id="Phobius"/>
    </source>
</evidence>
<comment type="caution">
    <text evidence="4">The sequence shown here is derived from an EMBL/GenBank/DDBJ whole genome shotgun (WGS) entry which is preliminary data.</text>
</comment>
<dbReference type="GO" id="GO:0003916">
    <property type="term" value="F:DNA topoisomerase activity"/>
    <property type="evidence" value="ECO:0007669"/>
    <property type="project" value="InterPro"/>
</dbReference>
<keyword evidence="1" id="KW-0472">Membrane</keyword>
<organism evidence="4 5">
    <name type="scientific">Marilutibacter aestuarii</name>
    <dbReference type="NCBI Taxonomy" id="1706195"/>
    <lineage>
        <taxon>Bacteria</taxon>
        <taxon>Pseudomonadati</taxon>
        <taxon>Pseudomonadota</taxon>
        <taxon>Gammaproteobacteria</taxon>
        <taxon>Lysobacterales</taxon>
        <taxon>Lysobacteraceae</taxon>
        <taxon>Marilutibacter</taxon>
    </lineage>
</organism>
<dbReference type="Proteomes" id="UP000318212">
    <property type="component" value="Unassembled WGS sequence"/>
</dbReference>
<evidence type="ECO:0000313" key="4">
    <source>
        <dbReference type="EMBL" id="TQD45285.1"/>
    </source>
</evidence>
<dbReference type="PANTHER" id="PTHR30015">
    <property type="entry name" value="MRR RESTRICTION SYSTEM PROTEIN"/>
    <property type="match status" value="1"/>
</dbReference>